<evidence type="ECO:0000256" key="1">
    <source>
        <dbReference type="RuleBase" id="RU003513"/>
    </source>
</evidence>
<evidence type="ECO:0000259" key="2">
    <source>
        <dbReference type="Pfam" id="PF02350"/>
    </source>
</evidence>
<comment type="caution">
    <text evidence="3">The sequence shown here is derived from an EMBL/GenBank/DDBJ whole genome shotgun (WGS) entry which is preliminary data.</text>
</comment>
<evidence type="ECO:0000313" key="3">
    <source>
        <dbReference type="EMBL" id="OGC33804.1"/>
    </source>
</evidence>
<sequence length="369" mass="41328">MANKRKKIISVVGARPNFMKLAPVARELDRHKNKLRHLILHTGQHYDKNMSKIFFEELDIPKPQINLGVGSGGHGQQTGMIMAKFEKVCYKEKPDLVLVYGDINSTMAAALVSRKLHIPVAHIEAGFRAHDLTIPEEVNRLVTDVVSDYLFSISAEETKNLRLEGIGRDKIFEVGDIMADSLLFFKRKALTLQTWASLGLKQRGYALLTLHRPSNVDDRNVLKNIFAAIKKIAQKIPVVFPVHPRTRKMIQQFDLDGVKNIKFIPPLGYLDFLSLLMSSGFVLTDSGGVQLEASVLNLPCLTLRKVVERKSTLASGTNVLVGNNASKIVGEAGKIIIDFGKRKPVKKLPWIWDGKTAQRIVRILIEKKL</sequence>
<dbReference type="Gene3D" id="3.40.50.2000">
    <property type="entry name" value="Glycogen Phosphorylase B"/>
    <property type="match status" value="2"/>
</dbReference>
<protein>
    <submittedName>
        <fullName evidence="3">UDP-N-acetylglucosamine 2-epimerase</fullName>
    </submittedName>
</protein>
<dbReference type="InterPro" id="IPR029767">
    <property type="entry name" value="WecB-like"/>
</dbReference>
<accession>A0A1F4TM87</accession>
<proteinExistence type="inferred from homology"/>
<feature type="domain" description="UDP-N-acetylglucosamine 2-epimerase" evidence="2">
    <location>
        <begin position="30"/>
        <end position="364"/>
    </location>
</feature>
<dbReference type="PANTHER" id="PTHR43174:SF1">
    <property type="entry name" value="UDP-N-ACETYLGLUCOSAMINE 2-EPIMERASE"/>
    <property type="match status" value="1"/>
</dbReference>
<dbReference type="AlphaFoldDB" id="A0A1F4TM87"/>
<dbReference type="GO" id="GO:0016853">
    <property type="term" value="F:isomerase activity"/>
    <property type="evidence" value="ECO:0007669"/>
    <property type="project" value="UniProtKB-KW"/>
</dbReference>
<dbReference type="NCBIfam" id="TIGR00236">
    <property type="entry name" value="wecB"/>
    <property type="match status" value="1"/>
</dbReference>
<organism evidence="3 4">
    <name type="scientific">candidate division WOR-1 bacterium RIFOXYC2_FULL_41_25</name>
    <dbReference type="NCBI Taxonomy" id="1802586"/>
    <lineage>
        <taxon>Bacteria</taxon>
        <taxon>Bacillati</taxon>
        <taxon>Saganbacteria</taxon>
    </lineage>
</organism>
<reference evidence="3 4" key="1">
    <citation type="journal article" date="2016" name="Nat. Commun.">
        <title>Thousands of microbial genomes shed light on interconnected biogeochemical processes in an aquifer system.</title>
        <authorList>
            <person name="Anantharaman K."/>
            <person name="Brown C.T."/>
            <person name="Hug L.A."/>
            <person name="Sharon I."/>
            <person name="Castelle C.J."/>
            <person name="Probst A.J."/>
            <person name="Thomas B.C."/>
            <person name="Singh A."/>
            <person name="Wilkins M.J."/>
            <person name="Karaoz U."/>
            <person name="Brodie E.L."/>
            <person name="Williams K.H."/>
            <person name="Hubbard S.S."/>
            <person name="Banfield J.F."/>
        </authorList>
    </citation>
    <scope>NUCLEOTIDE SEQUENCE [LARGE SCALE GENOMIC DNA]</scope>
</reference>
<dbReference type="Proteomes" id="UP000177309">
    <property type="component" value="Unassembled WGS sequence"/>
</dbReference>
<gene>
    <name evidence="3" type="ORF">A2462_01755</name>
</gene>
<keyword evidence="1" id="KW-0413">Isomerase</keyword>
<dbReference type="CDD" id="cd03786">
    <property type="entry name" value="GTB_UDP-GlcNAc_2-Epimerase"/>
    <property type="match status" value="1"/>
</dbReference>
<dbReference type="InterPro" id="IPR003331">
    <property type="entry name" value="UDP_GlcNAc_Epimerase_2_dom"/>
</dbReference>
<evidence type="ECO:0000313" key="4">
    <source>
        <dbReference type="Proteomes" id="UP000177309"/>
    </source>
</evidence>
<dbReference type="Pfam" id="PF02350">
    <property type="entry name" value="Epimerase_2"/>
    <property type="match status" value="1"/>
</dbReference>
<dbReference type="SUPFAM" id="SSF53756">
    <property type="entry name" value="UDP-Glycosyltransferase/glycogen phosphorylase"/>
    <property type="match status" value="1"/>
</dbReference>
<comment type="similarity">
    <text evidence="1">Belongs to the UDP-N-acetylglucosamine 2-epimerase family.</text>
</comment>
<dbReference type="PANTHER" id="PTHR43174">
    <property type="entry name" value="UDP-N-ACETYLGLUCOSAMINE 2-EPIMERASE"/>
    <property type="match status" value="1"/>
</dbReference>
<name>A0A1F4TM87_UNCSA</name>
<dbReference type="EMBL" id="MEUI01000027">
    <property type="protein sequence ID" value="OGC33804.1"/>
    <property type="molecule type" value="Genomic_DNA"/>
</dbReference>